<evidence type="ECO:0000256" key="6">
    <source>
        <dbReference type="ARBA" id="ARBA00022982"/>
    </source>
</evidence>
<feature type="transmembrane region" description="Helical" evidence="12">
    <location>
        <begin position="733"/>
        <end position="760"/>
    </location>
</feature>
<keyword evidence="3" id="KW-0813">Transport</keyword>
<dbReference type="InterPro" id="IPR037120">
    <property type="entry name" value="Haem_peroxidase_sf_animal"/>
</dbReference>
<sequence>MQSSPSTDKRRFVDKATSDLLTYMGQFFDHDLDKTMDGEAGDDAPIPVPRGDPYYDPLETGNKTMPFRRSAYNKASSSPYRQSINAITAFLDGSVVYGSKENTSNALRVGWGGRLRVEESAEGLGSLPPLVAALDIEPERSRDLMSNDAGRVPLRLLRALGDVRGNVNPPILALQTLWMREHNRLAGELAAAHPGWEDEVLFQEARRWTVAYLQRVCFYEYVPALGLTLRAYAGYNASVHPGIDAFFATVAYRYGHSEVTDVILRVDDEGSEVPQGHLLLHTAYFNPNASLSAGIDPILRGLTMRVQGYVEPRFAPSIQHFLFGMPGVNGTDLVARNIQRGRDHGIPDYTACRRGLGLEPLGSFEEVTDDPALAATLRDLYGSPDRCDAYVCGLAERKLSPGAHFGQLFAASLAEQYTRVRDGDWYYFENPLLPNAFSEAELNKIKSTSFRDIILRNTKAQVLPENIWHVDLQSPWPPPTCAAGGGGASGSGSGSGGITASPSPAASTAQRPRVSLAGGRYVLSWTFVDGGGAGDMVEFTVTAQTSGWLGLGVAADVGAGMAGADIVMGRVGGDGGAEAWDMWASGFQAPGRDETLGCGSHVQLVSGSRTGGSTTLTFRRLLAAADRCDRALARGGRAHLIYAFNTDTDDMTQYHGANRGRVSLTLVTEADASSLTGGGDSSLLGVTELAGAAGHTGALRSHGVLMAVAFCICLPLGALCGKLKNAAFLSERAVHACFYGHVLSNLSGAVMAAAGFGLIFRRLPSLDYVAVGLSHGTFGVAIMALLFLQVSYPWVRPAPLPLTRLRRAWELGHSLLGRSVMVMGLVNTAIGIHLIIKLYAMDASFFILLAGVPVAALTVIGSTVDRYSMQAAKVLTLKMAHSSDQHSQFLAHADKAAAAAAAAAAGMGPGQPQSQPPTPTHGHSHSHVQTLAGPHVPPQAHVQAHEGPQGPTQALLQGDQVVKQSACLGPAS</sequence>
<dbReference type="PROSITE" id="PS50939">
    <property type="entry name" value="CYTOCHROME_B561"/>
    <property type="match status" value="1"/>
</dbReference>
<protein>
    <submittedName>
        <fullName evidence="15">Uncharacterized protein</fullName>
    </submittedName>
</protein>
<evidence type="ECO:0000259" key="13">
    <source>
        <dbReference type="PROSITE" id="PS50836"/>
    </source>
</evidence>
<feature type="binding site" description="axial binding residue" evidence="10">
    <location>
        <position position="256"/>
    </location>
    <ligand>
        <name>heme b</name>
        <dbReference type="ChEBI" id="CHEBI:60344"/>
    </ligand>
    <ligandPart>
        <name>Fe</name>
        <dbReference type="ChEBI" id="CHEBI:18248"/>
    </ligandPart>
</feature>
<dbReference type="SUPFAM" id="SSF48113">
    <property type="entry name" value="Heme-dependent peroxidases"/>
    <property type="match status" value="1"/>
</dbReference>
<dbReference type="GO" id="GO:0046872">
    <property type="term" value="F:metal ion binding"/>
    <property type="evidence" value="ECO:0007669"/>
    <property type="project" value="UniProtKB-KW"/>
</dbReference>
<evidence type="ECO:0000256" key="3">
    <source>
        <dbReference type="ARBA" id="ARBA00022448"/>
    </source>
</evidence>
<feature type="compositionally biased region" description="Gly residues" evidence="11">
    <location>
        <begin position="483"/>
        <end position="497"/>
    </location>
</feature>
<dbReference type="InterPro" id="IPR010255">
    <property type="entry name" value="Haem_peroxidase_sf"/>
</dbReference>
<dbReference type="PROSITE" id="PS50836">
    <property type="entry name" value="DOMON"/>
    <property type="match status" value="1"/>
</dbReference>
<evidence type="ECO:0000256" key="2">
    <source>
        <dbReference type="ARBA" id="ARBA00004613"/>
    </source>
</evidence>
<dbReference type="Gene3D" id="1.20.120.1770">
    <property type="match status" value="1"/>
</dbReference>
<comment type="subcellular location">
    <subcellularLocation>
        <location evidence="1">Membrane</location>
    </subcellularLocation>
    <subcellularLocation>
        <location evidence="2">Secreted</location>
    </subcellularLocation>
</comment>
<keyword evidence="16" id="KW-1185">Reference proteome</keyword>
<feature type="domain" description="Cytochrome b561" evidence="14">
    <location>
        <begin position="669"/>
        <end position="866"/>
    </location>
</feature>
<evidence type="ECO:0000256" key="1">
    <source>
        <dbReference type="ARBA" id="ARBA00004370"/>
    </source>
</evidence>
<dbReference type="PANTHER" id="PTHR11475:SF4">
    <property type="entry name" value="CHORION PEROXIDASE"/>
    <property type="match status" value="1"/>
</dbReference>
<dbReference type="InterPro" id="IPR005018">
    <property type="entry name" value="DOMON_domain"/>
</dbReference>
<dbReference type="Pfam" id="PF03098">
    <property type="entry name" value="An_peroxidase"/>
    <property type="match status" value="1"/>
</dbReference>
<dbReference type="EMBL" id="JAEHOE010000087">
    <property type="protein sequence ID" value="KAG2488140.1"/>
    <property type="molecule type" value="Genomic_DNA"/>
</dbReference>
<evidence type="ECO:0000256" key="4">
    <source>
        <dbReference type="ARBA" id="ARBA00022525"/>
    </source>
</evidence>
<feature type="transmembrane region" description="Helical" evidence="12">
    <location>
        <begin position="703"/>
        <end position="721"/>
    </location>
</feature>
<feature type="region of interest" description="Disordered" evidence="11">
    <location>
        <begin position="901"/>
        <end position="958"/>
    </location>
</feature>
<evidence type="ECO:0000313" key="15">
    <source>
        <dbReference type="EMBL" id="KAG2488140.1"/>
    </source>
</evidence>
<feature type="domain" description="DOMON" evidence="13">
    <location>
        <begin position="519"/>
        <end position="645"/>
    </location>
</feature>
<dbReference type="SMART" id="SM00665">
    <property type="entry name" value="B561"/>
    <property type="match status" value="1"/>
</dbReference>
<dbReference type="Pfam" id="PF03351">
    <property type="entry name" value="DOMON"/>
    <property type="match status" value="1"/>
</dbReference>
<dbReference type="GO" id="GO:0004601">
    <property type="term" value="F:peroxidase activity"/>
    <property type="evidence" value="ECO:0007669"/>
    <property type="project" value="InterPro"/>
</dbReference>
<proteinExistence type="predicted"/>
<feature type="transmembrane region" description="Helical" evidence="12">
    <location>
        <begin position="845"/>
        <end position="864"/>
    </location>
</feature>
<comment type="caution">
    <text evidence="15">The sequence shown here is derived from an EMBL/GenBank/DDBJ whole genome shotgun (WGS) entry which is preliminary data.</text>
</comment>
<accession>A0A836BTB0</accession>
<organism evidence="15 16">
    <name type="scientific">Edaphochlamys debaryana</name>
    <dbReference type="NCBI Taxonomy" id="47281"/>
    <lineage>
        <taxon>Eukaryota</taxon>
        <taxon>Viridiplantae</taxon>
        <taxon>Chlorophyta</taxon>
        <taxon>core chlorophytes</taxon>
        <taxon>Chlorophyceae</taxon>
        <taxon>CS clade</taxon>
        <taxon>Chlamydomonadales</taxon>
        <taxon>Chlamydomonadales incertae sedis</taxon>
        <taxon>Edaphochlamys</taxon>
    </lineage>
</organism>
<feature type="region of interest" description="Disordered" evidence="11">
    <location>
        <begin position="479"/>
        <end position="511"/>
    </location>
</feature>
<evidence type="ECO:0000256" key="10">
    <source>
        <dbReference type="PIRSR" id="PIRSR619791-2"/>
    </source>
</evidence>
<dbReference type="PANTHER" id="PTHR11475">
    <property type="entry name" value="OXIDASE/PEROXIDASE"/>
    <property type="match status" value="1"/>
</dbReference>
<feature type="compositionally biased region" description="Low complexity" evidence="11">
    <location>
        <begin position="498"/>
        <end position="509"/>
    </location>
</feature>
<evidence type="ECO:0000256" key="8">
    <source>
        <dbReference type="ARBA" id="ARBA00023136"/>
    </source>
</evidence>
<dbReference type="GO" id="GO:0020037">
    <property type="term" value="F:heme binding"/>
    <property type="evidence" value="ECO:0007669"/>
    <property type="project" value="InterPro"/>
</dbReference>
<keyword evidence="4" id="KW-0964">Secreted</keyword>
<keyword evidence="5 12" id="KW-0812">Transmembrane</keyword>
<dbReference type="CDD" id="cd08760">
    <property type="entry name" value="Cyt_b561_FRRS1_like"/>
    <property type="match status" value="1"/>
</dbReference>
<gene>
    <name evidence="15" type="ORF">HYH03_013285</name>
</gene>
<feature type="transmembrane region" description="Helical" evidence="12">
    <location>
        <begin position="772"/>
        <end position="795"/>
    </location>
</feature>
<dbReference type="SMART" id="SM00664">
    <property type="entry name" value="DoH"/>
    <property type="match status" value="1"/>
</dbReference>
<feature type="compositionally biased region" description="Low complexity" evidence="11">
    <location>
        <begin position="901"/>
        <end position="913"/>
    </location>
</feature>
<keyword evidence="6" id="KW-0249">Electron transport</keyword>
<evidence type="ECO:0000256" key="11">
    <source>
        <dbReference type="SAM" id="MobiDB-lite"/>
    </source>
</evidence>
<keyword evidence="8 12" id="KW-0472">Membrane</keyword>
<evidence type="ECO:0000256" key="7">
    <source>
        <dbReference type="ARBA" id="ARBA00022989"/>
    </source>
</evidence>
<keyword evidence="9" id="KW-0325">Glycoprotein</keyword>
<evidence type="ECO:0000313" key="16">
    <source>
        <dbReference type="Proteomes" id="UP000612055"/>
    </source>
</evidence>
<reference evidence="15" key="1">
    <citation type="journal article" date="2020" name="bioRxiv">
        <title>Comparative genomics of Chlamydomonas.</title>
        <authorList>
            <person name="Craig R.J."/>
            <person name="Hasan A.R."/>
            <person name="Ness R.W."/>
            <person name="Keightley P.D."/>
        </authorList>
    </citation>
    <scope>NUCLEOTIDE SEQUENCE</scope>
    <source>
        <strain evidence="15">CCAP 11/70</strain>
    </source>
</reference>
<dbReference type="InterPro" id="IPR045266">
    <property type="entry name" value="DOH_DOMON"/>
</dbReference>
<dbReference type="OrthoDB" id="544004at2759"/>
<evidence type="ECO:0000256" key="5">
    <source>
        <dbReference type="ARBA" id="ARBA00022692"/>
    </source>
</evidence>
<evidence type="ECO:0000256" key="12">
    <source>
        <dbReference type="SAM" id="Phobius"/>
    </source>
</evidence>
<dbReference type="Gene3D" id="1.10.640.10">
    <property type="entry name" value="Haem peroxidase domain superfamily, animal type"/>
    <property type="match status" value="1"/>
</dbReference>
<name>A0A836BTB0_9CHLO</name>
<dbReference type="PROSITE" id="PS50292">
    <property type="entry name" value="PEROXIDASE_3"/>
    <property type="match status" value="1"/>
</dbReference>
<dbReference type="Pfam" id="PF03188">
    <property type="entry name" value="Cytochrom_B561"/>
    <property type="match status" value="1"/>
</dbReference>
<dbReference type="CDD" id="cd09631">
    <property type="entry name" value="DOMON_DOH"/>
    <property type="match status" value="1"/>
</dbReference>
<dbReference type="InterPro" id="IPR019791">
    <property type="entry name" value="Haem_peroxidase_animal"/>
</dbReference>
<dbReference type="GO" id="GO:0006979">
    <property type="term" value="P:response to oxidative stress"/>
    <property type="evidence" value="ECO:0007669"/>
    <property type="project" value="InterPro"/>
</dbReference>
<keyword evidence="7 12" id="KW-1133">Transmembrane helix</keyword>
<keyword evidence="10" id="KW-0349">Heme</keyword>
<evidence type="ECO:0000256" key="9">
    <source>
        <dbReference type="ARBA" id="ARBA00023180"/>
    </source>
</evidence>
<keyword evidence="10" id="KW-0479">Metal-binding</keyword>
<dbReference type="GO" id="GO:0005576">
    <property type="term" value="C:extracellular region"/>
    <property type="evidence" value="ECO:0007669"/>
    <property type="project" value="UniProtKB-SubCell"/>
</dbReference>
<dbReference type="InterPro" id="IPR006593">
    <property type="entry name" value="Cyt_b561/ferric_Rdtase_TM"/>
</dbReference>
<dbReference type="Proteomes" id="UP000612055">
    <property type="component" value="Unassembled WGS sequence"/>
</dbReference>
<dbReference type="AlphaFoldDB" id="A0A836BTB0"/>
<dbReference type="GO" id="GO:0016020">
    <property type="term" value="C:membrane"/>
    <property type="evidence" value="ECO:0007669"/>
    <property type="project" value="UniProtKB-SubCell"/>
</dbReference>
<keyword evidence="10" id="KW-0408">Iron</keyword>
<evidence type="ECO:0000259" key="14">
    <source>
        <dbReference type="PROSITE" id="PS50939"/>
    </source>
</evidence>
<dbReference type="PRINTS" id="PR00457">
    <property type="entry name" value="ANPEROXIDASE"/>
</dbReference>
<feature type="transmembrane region" description="Helical" evidence="12">
    <location>
        <begin position="815"/>
        <end position="839"/>
    </location>
</feature>